<protein>
    <submittedName>
        <fullName evidence="1">Uncharacterized protein</fullName>
    </submittedName>
</protein>
<gene>
    <name evidence="1" type="ORF">BO95DRAFT_463310</name>
</gene>
<dbReference type="Proteomes" id="UP000249057">
    <property type="component" value="Unassembled WGS sequence"/>
</dbReference>
<accession>A0ACD1GAF4</accession>
<keyword evidence="2" id="KW-1185">Reference proteome</keyword>
<evidence type="ECO:0000313" key="2">
    <source>
        <dbReference type="Proteomes" id="UP000249057"/>
    </source>
</evidence>
<reference evidence="1" key="1">
    <citation type="submission" date="2018-02" db="EMBL/GenBank/DDBJ databases">
        <title>The genomes of Aspergillus section Nigri reveals drivers in fungal speciation.</title>
        <authorList>
            <consortium name="DOE Joint Genome Institute"/>
            <person name="Vesth T.C."/>
            <person name="Nybo J."/>
            <person name="Theobald S."/>
            <person name="Brandl J."/>
            <person name="Frisvad J.C."/>
            <person name="Nielsen K.F."/>
            <person name="Lyhne E.K."/>
            <person name="Kogle M.E."/>
            <person name="Kuo A."/>
            <person name="Riley R."/>
            <person name="Clum A."/>
            <person name="Nolan M."/>
            <person name="Lipzen A."/>
            <person name="Salamov A."/>
            <person name="Henrissat B."/>
            <person name="Wiebenga A."/>
            <person name="De vries R.P."/>
            <person name="Grigoriev I.V."/>
            <person name="Mortensen U.H."/>
            <person name="Andersen M.R."/>
            <person name="Baker S.E."/>
        </authorList>
    </citation>
    <scope>NUCLEOTIDE SEQUENCE</scope>
    <source>
        <strain evidence="1">CBS 621.78</strain>
    </source>
</reference>
<proteinExistence type="predicted"/>
<evidence type="ECO:0000313" key="1">
    <source>
        <dbReference type="EMBL" id="RAH46256.1"/>
    </source>
</evidence>
<dbReference type="EMBL" id="KZ825339">
    <property type="protein sequence ID" value="RAH46256.1"/>
    <property type="molecule type" value="Genomic_DNA"/>
</dbReference>
<organism evidence="1 2">
    <name type="scientific">Aspergillus brunneoviolaceus CBS 621.78</name>
    <dbReference type="NCBI Taxonomy" id="1450534"/>
    <lineage>
        <taxon>Eukaryota</taxon>
        <taxon>Fungi</taxon>
        <taxon>Dikarya</taxon>
        <taxon>Ascomycota</taxon>
        <taxon>Pezizomycotina</taxon>
        <taxon>Eurotiomycetes</taxon>
        <taxon>Eurotiomycetidae</taxon>
        <taxon>Eurotiales</taxon>
        <taxon>Aspergillaceae</taxon>
        <taxon>Aspergillus</taxon>
        <taxon>Aspergillus subgen. Circumdati</taxon>
    </lineage>
</organism>
<name>A0ACD1GAF4_9EURO</name>
<sequence>MAHSCAARLSSTASIVVPEFRAESRVPSSDERRCPHLRLAVSTSQTHIFISCHIRVSIYVLHIRSIIDLKDGAGAYVISESFCIGICLLVLHYSITLDHHDVSLIAYNRGLWIHWRDNPLLLPKAQEQWSKQLEIAALVRSEAQASMVQRLGVKPVMFSSFDETDLLEKIAQGFDVVVHAGAGWHTPSAKALITGQGTRKTNTNRPRPRA</sequence>